<sequence length="421" mass="45755">MLEFTSTEFSQAADPTFSTMAAVVEGRQDSISSLTMTHRLLTQPVDYSGPAAGSRFSAARNTRALADWSSPTSMKEAGKAESAQQLALPPHLRLHPDRARTFCLPDGWTSEAQLDEDLSRLHTATARPDRGKASNQWSLAVPRSSTTVEPTKTNRTKRSNQRRTKTSKPVQVITRFGDSQLPPPPAPQLTGSDKDIIDGQHRQNKDLFAEKPLARRAVISTVESREAFREVPESYFTMTPNRTGGVAVRQVSAGARLALVGRNGFPATAPPAAADAAPELAGRLVRPNLCWTAELADPSATVLTGAQPSSKEAAAAAAQAADLEAQRRSRQIVEFDHAGEGALPSAREAAILSRLRARSSVQQKQQQQQQQQQQQPLRRELTASDYASLVPIAESLDSLRRSNTQPEWDAVQEPSKSRTAK</sequence>
<proteinExistence type="predicted"/>
<organism evidence="2 3">
    <name type="scientific">Macrostomum lignano</name>
    <dbReference type="NCBI Taxonomy" id="282301"/>
    <lineage>
        <taxon>Eukaryota</taxon>
        <taxon>Metazoa</taxon>
        <taxon>Spiralia</taxon>
        <taxon>Lophotrochozoa</taxon>
        <taxon>Platyhelminthes</taxon>
        <taxon>Rhabditophora</taxon>
        <taxon>Macrostomorpha</taxon>
        <taxon>Macrostomida</taxon>
        <taxon>Macrostomidae</taxon>
        <taxon>Macrostomum</taxon>
    </lineage>
</organism>
<feature type="region of interest" description="Disordered" evidence="1">
    <location>
        <begin position="125"/>
        <end position="170"/>
    </location>
</feature>
<feature type="region of interest" description="Disordered" evidence="1">
    <location>
        <begin position="357"/>
        <end position="383"/>
    </location>
</feature>
<dbReference type="Proteomes" id="UP000095280">
    <property type="component" value="Unplaced"/>
</dbReference>
<evidence type="ECO:0000313" key="2">
    <source>
        <dbReference type="Proteomes" id="UP000095280"/>
    </source>
</evidence>
<feature type="region of interest" description="Disordered" evidence="1">
    <location>
        <begin position="396"/>
        <end position="421"/>
    </location>
</feature>
<feature type="compositionally biased region" description="Basic residues" evidence="1">
    <location>
        <begin position="154"/>
        <end position="166"/>
    </location>
</feature>
<name>A0A1I8HC82_9PLAT</name>
<evidence type="ECO:0000256" key="1">
    <source>
        <dbReference type="SAM" id="MobiDB-lite"/>
    </source>
</evidence>
<dbReference type="AlphaFoldDB" id="A0A1I8HC82"/>
<dbReference type="WBParaSite" id="maker-uti_cns_0005366-snap-gene-0.7-mRNA-1">
    <property type="protein sequence ID" value="maker-uti_cns_0005366-snap-gene-0.7-mRNA-1"/>
    <property type="gene ID" value="maker-uti_cns_0005366-snap-gene-0.7"/>
</dbReference>
<protein>
    <submittedName>
        <fullName evidence="3">TPX2_importin domain-containing protein</fullName>
    </submittedName>
</protein>
<accession>A0A1I8HC82</accession>
<keyword evidence="2" id="KW-1185">Reference proteome</keyword>
<evidence type="ECO:0000313" key="3">
    <source>
        <dbReference type="WBParaSite" id="maker-uti_cns_0005366-snap-gene-0.7-mRNA-1"/>
    </source>
</evidence>
<feature type="compositionally biased region" description="Low complexity" evidence="1">
    <location>
        <begin position="362"/>
        <end position="375"/>
    </location>
</feature>
<reference evidence="3" key="1">
    <citation type="submission" date="2016-11" db="UniProtKB">
        <authorList>
            <consortium name="WormBaseParasite"/>
        </authorList>
    </citation>
    <scope>IDENTIFICATION</scope>
</reference>
<feature type="compositionally biased region" description="Polar residues" evidence="1">
    <location>
        <begin position="133"/>
        <end position="153"/>
    </location>
</feature>